<evidence type="ECO:0000313" key="12">
    <source>
        <dbReference type="Proteomes" id="UP000196573"/>
    </source>
</evidence>
<keyword evidence="12" id="KW-1185">Reference proteome</keyword>
<sequence length="470" mass="51057">MSPFARVLHPDSKDFLRRLWHLAVPVSIQAMMFSILGLIDIVMVGHLGESAVAAVGLGNRIFFFNLILTAALGGGMSVLASQFIGAGDEGGLRRTLCQALVSAVLMNLPFILAYLFVPEWLLGLASSDATLLDQAVTYMMITGPSIFCTAVVVPIEAALRASGDTKTPTWVGFYAIVVNVILNYVLIFGEFGFPEMGVAGSAWGTTLSRLFQTLVLAVFIYRQKRHLIPSAEDIAKASQKKEIQRYLGVALPVLLQDGLWAFGVVLYNVIYARIGVDELAVMSAVSSIEGILMSLFIGFGIGCSIMLGQELGAKRFDRAWVQGVTVMGIAPLVALLIGALLIVFRTSIVSLFGQFDAETQSLADTVMVISGLALFIRVINFTGIIGLLRSGGDVRYSAVLNIIGMWGFGVPMALCGAFIFKLPLYWVFVCALSEEIVKMFMVVWRIHSKRWLKNLVADPVDELMEVHKAA</sequence>
<comment type="subcellular location">
    <subcellularLocation>
        <location evidence="1">Cell inner membrane</location>
        <topology evidence="1">Multi-pass membrane protein</topology>
    </subcellularLocation>
</comment>
<keyword evidence="6 10" id="KW-1133">Transmembrane helix</keyword>
<feature type="transmembrane region" description="Helical" evidence="10">
    <location>
        <begin position="137"/>
        <end position="159"/>
    </location>
</feature>
<dbReference type="Pfam" id="PF01554">
    <property type="entry name" value="MatE"/>
    <property type="match status" value="2"/>
</dbReference>
<keyword evidence="8 10" id="KW-0472">Membrane</keyword>
<proteinExistence type="predicted"/>
<accession>A0A1X7AJM2</accession>
<dbReference type="InterPro" id="IPR002528">
    <property type="entry name" value="MATE_fam"/>
</dbReference>
<dbReference type="CDD" id="cd13134">
    <property type="entry name" value="MATE_like_8"/>
    <property type="match status" value="1"/>
</dbReference>
<dbReference type="Proteomes" id="UP000196573">
    <property type="component" value="Unassembled WGS sequence"/>
</dbReference>
<evidence type="ECO:0000313" key="11">
    <source>
        <dbReference type="EMBL" id="SMA46710.1"/>
    </source>
</evidence>
<feature type="transmembrane region" description="Helical" evidence="10">
    <location>
        <begin position="201"/>
        <end position="221"/>
    </location>
</feature>
<dbReference type="GO" id="GO:0015297">
    <property type="term" value="F:antiporter activity"/>
    <property type="evidence" value="ECO:0007669"/>
    <property type="project" value="UniProtKB-KW"/>
</dbReference>
<dbReference type="InterPro" id="IPR050222">
    <property type="entry name" value="MATE_MdtK"/>
</dbReference>
<evidence type="ECO:0000256" key="4">
    <source>
        <dbReference type="ARBA" id="ARBA00022475"/>
    </source>
</evidence>
<evidence type="ECO:0000256" key="1">
    <source>
        <dbReference type="ARBA" id="ARBA00004429"/>
    </source>
</evidence>
<keyword evidence="7" id="KW-0406">Ion transport</keyword>
<feature type="transmembrane region" description="Helical" evidence="10">
    <location>
        <begin position="171"/>
        <end position="189"/>
    </location>
</feature>
<dbReference type="RefSeq" id="WP_087109818.1">
    <property type="nucleotide sequence ID" value="NZ_CBCSCN010000002.1"/>
</dbReference>
<evidence type="ECO:0000256" key="6">
    <source>
        <dbReference type="ARBA" id="ARBA00022989"/>
    </source>
</evidence>
<dbReference type="GO" id="GO:0042910">
    <property type="term" value="F:xenobiotic transmembrane transporter activity"/>
    <property type="evidence" value="ECO:0007669"/>
    <property type="project" value="InterPro"/>
</dbReference>
<feature type="transmembrane region" description="Helical" evidence="10">
    <location>
        <begin position="320"/>
        <end position="345"/>
    </location>
</feature>
<feature type="transmembrane region" description="Helical" evidence="10">
    <location>
        <begin position="290"/>
        <end position="308"/>
    </location>
</feature>
<evidence type="ECO:0000256" key="7">
    <source>
        <dbReference type="ARBA" id="ARBA00023065"/>
    </source>
</evidence>
<evidence type="ECO:0000256" key="10">
    <source>
        <dbReference type="SAM" id="Phobius"/>
    </source>
</evidence>
<dbReference type="NCBIfam" id="TIGR00797">
    <property type="entry name" value="matE"/>
    <property type="match status" value="1"/>
</dbReference>
<dbReference type="PANTHER" id="PTHR43298">
    <property type="entry name" value="MULTIDRUG RESISTANCE PROTEIN NORM-RELATED"/>
    <property type="match status" value="1"/>
</dbReference>
<organism evidence="11 12">
    <name type="scientific">Parendozoicomonas haliclonae</name>
    <dbReference type="NCBI Taxonomy" id="1960125"/>
    <lineage>
        <taxon>Bacteria</taxon>
        <taxon>Pseudomonadati</taxon>
        <taxon>Pseudomonadota</taxon>
        <taxon>Gammaproteobacteria</taxon>
        <taxon>Oceanospirillales</taxon>
        <taxon>Endozoicomonadaceae</taxon>
        <taxon>Parendozoicomonas</taxon>
    </lineage>
</organism>
<evidence type="ECO:0000256" key="8">
    <source>
        <dbReference type="ARBA" id="ARBA00023136"/>
    </source>
</evidence>
<keyword evidence="2" id="KW-0813">Transport</keyword>
<evidence type="ECO:0000256" key="9">
    <source>
        <dbReference type="ARBA" id="ARBA00031636"/>
    </source>
</evidence>
<keyword evidence="3" id="KW-0050">Antiport</keyword>
<keyword evidence="4" id="KW-1003">Cell membrane</keyword>
<dbReference type="AlphaFoldDB" id="A0A1X7AJM2"/>
<dbReference type="InterPro" id="IPR048279">
    <property type="entry name" value="MdtK-like"/>
</dbReference>
<name>A0A1X7AJM2_9GAMM</name>
<keyword evidence="5 10" id="KW-0812">Transmembrane</keyword>
<dbReference type="GO" id="GO:0005886">
    <property type="term" value="C:plasma membrane"/>
    <property type="evidence" value="ECO:0007669"/>
    <property type="project" value="UniProtKB-SubCell"/>
</dbReference>
<dbReference type="EMBL" id="FWPT01000004">
    <property type="protein sequence ID" value="SMA46710.1"/>
    <property type="molecule type" value="Genomic_DNA"/>
</dbReference>
<protein>
    <recommendedName>
        <fullName evidence="9">Multidrug-efflux transporter</fullName>
    </recommendedName>
</protein>
<dbReference type="OrthoDB" id="9806302at2"/>
<feature type="transmembrane region" description="Helical" evidence="10">
    <location>
        <begin position="425"/>
        <end position="444"/>
    </location>
</feature>
<dbReference type="PIRSF" id="PIRSF006603">
    <property type="entry name" value="DinF"/>
    <property type="match status" value="1"/>
</dbReference>
<dbReference type="PANTHER" id="PTHR43298:SF2">
    <property type="entry name" value="FMN_FAD EXPORTER YEEO-RELATED"/>
    <property type="match status" value="1"/>
</dbReference>
<feature type="transmembrane region" description="Helical" evidence="10">
    <location>
        <begin position="62"/>
        <end position="84"/>
    </location>
</feature>
<feature type="transmembrane region" description="Helical" evidence="10">
    <location>
        <begin position="20"/>
        <end position="42"/>
    </location>
</feature>
<reference evidence="11 12" key="1">
    <citation type="submission" date="2017-03" db="EMBL/GenBank/DDBJ databases">
        <authorList>
            <person name="Afonso C.L."/>
            <person name="Miller P.J."/>
            <person name="Scott M.A."/>
            <person name="Spackman E."/>
            <person name="Goraichik I."/>
            <person name="Dimitrov K.M."/>
            <person name="Suarez D.L."/>
            <person name="Swayne D.E."/>
        </authorList>
    </citation>
    <scope>NUCLEOTIDE SEQUENCE [LARGE SCALE GENOMIC DNA]</scope>
    <source>
        <strain evidence="11">SB41UT1</strain>
    </source>
</reference>
<feature type="transmembrane region" description="Helical" evidence="10">
    <location>
        <begin position="365"/>
        <end position="387"/>
    </location>
</feature>
<evidence type="ECO:0000256" key="3">
    <source>
        <dbReference type="ARBA" id="ARBA00022449"/>
    </source>
</evidence>
<feature type="transmembrane region" description="Helical" evidence="10">
    <location>
        <begin position="399"/>
        <end position="419"/>
    </location>
</feature>
<evidence type="ECO:0000256" key="5">
    <source>
        <dbReference type="ARBA" id="ARBA00022692"/>
    </source>
</evidence>
<feature type="transmembrane region" description="Helical" evidence="10">
    <location>
        <begin position="96"/>
        <end position="117"/>
    </location>
</feature>
<feature type="transmembrane region" description="Helical" evidence="10">
    <location>
        <begin position="246"/>
        <end position="270"/>
    </location>
</feature>
<gene>
    <name evidence="11" type="primary">norM_1</name>
    <name evidence="11" type="ORF">EHSB41UT_02244</name>
</gene>
<evidence type="ECO:0000256" key="2">
    <source>
        <dbReference type="ARBA" id="ARBA00022448"/>
    </source>
</evidence>
<dbReference type="GO" id="GO:0006811">
    <property type="term" value="P:monoatomic ion transport"/>
    <property type="evidence" value="ECO:0007669"/>
    <property type="project" value="UniProtKB-KW"/>
</dbReference>